<proteinExistence type="predicted"/>
<dbReference type="AlphaFoldDB" id="A0A397J8S1"/>
<organism evidence="1 2">
    <name type="scientific">Diversispora epigaea</name>
    <dbReference type="NCBI Taxonomy" id="1348612"/>
    <lineage>
        <taxon>Eukaryota</taxon>
        <taxon>Fungi</taxon>
        <taxon>Fungi incertae sedis</taxon>
        <taxon>Mucoromycota</taxon>
        <taxon>Glomeromycotina</taxon>
        <taxon>Glomeromycetes</taxon>
        <taxon>Diversisporales</taxon>
        <taxon>Diversisporaceae</taxon>
        <taxon>Diversispora</taxon>
    </lineage>
</organism>
<gene>
    <name evidence="1" type="ORF">Glove_109g238</name>
</gene>
<keyword evidence="2" id="KW-1185">Reference proteome</keyword>
<evidence type="ECO:0000313" key="1">
    <source>
        <dbReference type="EMBL" id="RHZ82396.1"/>
    </source>
</evidence>
<comment type="caution">
    <text evidence="1">The sequence shown here is derived from an EMBL/GenBank/DDBJ whole genome shotgun (WGS) entry which is preliminary data.</text>
</comment>
<sequence>MKNQGTNYIKHETSNVINVEMAELEQVKEVKRQCFLKSIFKRSNSLIEIMSARGNTALELSSTHTTRNQGTNYIKHETSNVINVEMAELEQVKEWSKSWMEFTPSHLLQASTASCIVNRRFVQNNINEMRVQQKEYLYELVLEVNLNDMRNSKISFFEDKKWTTKLKYSRKMFSDSEENPFYPILNVPTKPVKEFKKHLDIDLYALEKFHVKTFNKDDDDEISSDGKVDKFTLRKIPLLKTSPPKPVSSTPSRNISTTPRNIFLLLQHLQETFLRYNSFKKHFFASKKQEYLTFPRTPLFDDEGSNATVGDDDDDENLFNLTLDTYDEADEKINLFLKGDDSYGGSISTVTATLNHPKPQAKKNCILTANKFSM</sequence>
<name>A0A397J8S1_9GLOM</name>
<dbReference type="Proteomes" id="UP000266861">
    <property type="component" value="Unassembled WGS sequence"/>
</dbReference>
<dbReference type="EMBL" id="PQFF01000102">
    <property type="protein sequence ID" value="RHZ82396.1"/>
    <property type="molecule type" value="Genomic_DNA"/>
</dbReference>
<evidence type="ECO:0000313" key="2">
    <source>
        <dbReference type="Proteomes" id="UP000266861"/>
    </source>
</evidence>
<reference evidence="1 2" key="1">
    <citation type="submission" date="2018-08" db="EMBL/GenBank/DDBJ databases">
        <title>Genome and evolution of the arbuscular mycorrhizal fungus Diversispora epigaea (formerly Glomus versiforme) and its bacterial endosymbionts.</title>
        <authorList>
            <person name="Sun X."/>
            <person name="Fei Z."/>
            <person name="Harrison M."/>
        </authorList>
    </citation>
    <scope>NUCLEOTIDE SEQUENCE [LARGE SCALE GENOMIC DNA]</scope>
    <source>
        <strain evidence="1 2">IT104</strain>
    </source>
</reference>
<accession>A0A397J8S1</accession>
<protein>
    <submittedName>
        <fullName evidence="1">Uncharacterized protein</fullName>
    </submittedName>
</protein>
<dbReference type="OrthoDB" id="512915at2759"/>